<feature type="transmembrane region" description="Helical" evidence="6">
    <location>
        <begin position="54"/>
        <end position="77"/>
    </location>
</feature>
<organism evidence="7 8">
    <name type="scientific">Tateyamaria omphalii</name>
    <dbReference type="NCBI Taxonomy" id="299262"/>
    <lineage>
        <taxon>Bacteria</taxon>
        <taxon>Pseudomonadati</taxon>
        <taxon>Pseudomonadota</taxon>
        <taxon>Alphaproteobacteria</taxon>
        <taxon>Rhodobacterales</taxon>
        <taxon>Roseobacteraceae</taxon>
        <taxon>Tateyamaria</taxon>
    </lineage>
</organism>
<feature type="transmembrane region" description="Helical" evidence="6">
    <location>
        <begin position="197"/>
        <end position="219"/>
    </location>
</feature>
<dbReference type="KEGG" id="tom:BWR18_03185"/>
<evidence type="ECO:0000256" key="1">
    <source>
        <dbReference type="ARBA" id="ARBA00004141"/>
    </source>
</evidence>
<dbReference type="EMBL" id="CP019312">
    <property type="protein sequence ID" value="APX13658.1"/>
    <property type="molecule type" value="Genomic_DNA"/>
</dbReference>
<comment type="similarity">
    <text evidence="2">Belongs to the autoinducer-2 exporter (AI-2E) (TC 2.A.86) family.</text>
</comment>
<accession>A0A1P8N078</accession>
<evidence type="ECO:0008006" key="9">
    <source>
        <dbReference type="Google" id="ProtNLM"/>
    </source>
</evidence>
<dbReference type="GO" id="GO:0016020">
    <property type="term" value="C:membrane"/>
    <property type="evidence" value="ECO:0007669"/>
    <property type="project" value="UniProtKB-SubCell"/>
</dbReference>
<evidence type="ECO:0000256" key="4">
    <source>
        <dbReference type="ARBA" id="ARBA00022989"/>
    </source>
</evidence>
<dbReference type="PANTHER" id="PTHR21716:SF16">
    <property type="entry name" value="BLL1467 PROTEIN"/>
    <property type="match status" value="1"/>
</dbReference>
<dbReference type="AlphaFoldDB" id="A0A1P8N078"/>
<evidence type="ECO:0000256" key="6">
    <source>
        <dbReference type="SAM" id="Phobius"/>
    </source>
</evidence>
<dbReference type="Pfam" id="PF01594">
    <property type="entry name" value="AI-2E_transport"/>
    <property type="match status" value="1"/>
</dbReference>
<proteinExistence type="inferred from homology"/>
<evidence type="ECO:0000313" key="7">
    <source>
        <dbReference type="EMBL" id="APX13658.1"/>
    </source>
</evidence>
<keyword evidence="4 6" id="KW-1133">Transmembrane helix</keyword>
<feature type="transmembrane region" description="Helical" evidence="6">
    <location>
        <begin position="225"/>
        <end position="252"/>
    </location>
</feature>
<dbReference type="InterPro" id="IPR002549">
    <property type="entry name" value="AI-2E-like"/>
</dbReference>
<gene>
    <name evidence="7" type="ORF">BWR18_03185</name>
</gene>
<keyword evidence="3 6" id="KW-0812">Transmembrane</keyword>
<evidence type="ECO:0000256" key="5">
    <source>
        <dbReference type="ARBA" id="ARBA00023136"/>
    </source>
</evidence>
<keyword evidence="5 6" id="KW-0472">Membrane</keyword>
<protein>
    <recommendedName>
        <fullName evidence="9">AI-2E family transporter</fullName>
    </recommendedName>
</protein>
<sequence>MTVLAVLAVLAALSFASVFVVPVILAILLALVFSGPCRWLRRRGIPQPVSAAAIVLSLLSGVAFFAAALAIPVAGWIEDAPRMAQEVEWKLRNLSGMAAAVVEAEEQITKAAATAAAADEGNGPLEVVVEERGPLTEVALGAPLIVAQTVFVLILTFFILASGSLFHERLVSVMPNFSDKRRAISIAYDVEREVSRYLLHITLINAGLGIAVGIALGALGMPNPLAFGLLAFVMNFVPFVGALVGLVLSFAVALVNLPSLFDAFVVAGVYFTLTSIEGQVVTPWLVGRKLRLNTVVILIAVAFWAWLWSIMGMIMAVPLLVTMSVLCKHIDALKPLGEFLAGPGPDRA</sequence>
<feature type="transmembrane region" description="Helical" evidence="6">
    <location>
        <begin position="296"/>
        <end position="321"/>
    </location>
</feature>
<evidence type="ECO:0000313" key="8">
    <source>
        <dbReference type="Proteomes" id="UP000186336"/>
    </source>
</evidence>
<dbReference type="PANTHER" id="PTHR21716">
    <property type="entry name" value="TRANSMEMBRANE PROTEIN"/>
    <property type="match status" value="1"/>
</dbReference>
<feature type="transmembrane region" description="Helical" evidence="6">
    <location>
        <begin position="145"/>
        <end position="166"/>
    </location>
</feature>
<comment type="subcellular location">
    <subcellularLocation>
        <location evidence="1">Membrane</location>
        <topology evidence="1">Multi-pass membrane protein</topology>
    </subcellularLocation>
</comment>
<feature type="transmembrane region" description="Helical" evidence="6">
    <location>
        <begin position="259"/>
        <end position="276"/>
    </location>
</feature>
<dbReference type="GO" id="GO:0055085">
    <property type="term" value="P:transmembrane transport"/>
    <property type="evidence" value="ECO:0007669"/>
    <property type="project" value="TreeGrafter"/>
</dbReference>
<reference evidence="7 8" key="1">
    <citation type="submission" date="2017-01" db="EMBL/GenBank/DDBJ databases">
        <title>Complete genome of Tateyamaria omphalii DOK1-4 isolated from seawater in Dokdo.</title>
        <authorList>
            <person name="Kim J.H."/>
            <person name="Chi W.-J."/>
        </authorList>
    </citation>
    <scope>NUCLEOTIDE SEQUENCE [LARGE SCALE GENOMIC DNA]</scope>
    <source>
        <strain evidence="7 8">DOK1-4</strain>
    </source>
</reference>
<keyword evidence="8" id="KW-1185">Reference proteome</keyword>
<name>A0A1P8N078_9RHOB</name>
<evidence type="ECO:0000256" key="2">
    <source>
        <dbReference type="ARBA" id="ARBA00009773"/>
    </source>
</evidence>
<feature type="transmembrane region" description="Helical" evidence="6">
    <location>
        <begin position="6"/>
        <end position="33"/>
    </location>
</feature>
<dbReference type="Proteomes" id="UP000186336">
    <property type="component" value="Chromosome"/>
</dbReference>
<evidence type="ECO:0000256" key="3">
    <source>
        <dbReference type="ARBA" id="ARBA00022692"/>
    </source>
</evidence>